<name>A0A5M6BZF3_9TREE</name>
<dbReference type="KEGG" id="ksn:43590610"/>
<reference evidence="1" key="2">
    <citation type="submission" date="2024-01" db="EMBL/GenBank/DDBJ databases">
        <title>Comparative genomics of Cryptococcus and Kwoniella reveals pathogenesis evolution and contrasting modes of karyotype evolution via chromosome fusion or intercentromeric recombination.</title>
        <authorList>
            <person name="Coelho M.A."/>
            <person name="David-Palma M."/>
            <person name="Shea T."/>
            <person name="Bowers K."/>
            <person name="McGinley-Smith S."/>
            <person name="Mohammad A.W."/>
            <person name="Gnirke A."/>
            <person name="Yurkov A.M."/>
            <person name="Nowrousian M."/>
            <person name="Sun S."/>
            <person name="Cuomo C.A."/>
            <person name="Heitman J."/>
        </authorList>
    </citation>
    <scope>NUCLEOTIDE SEQUENCE</scope>
    <source>
        <strain evidence="1">CBS 12478</strain>
    </source>
</reference>
<dbReference type="Proteomes" id="UP000322225">
    <property type="component" value="Chromosome 2"/>
</dbReference>
<dbReference type="AlphaFoldDB" id="A0A5M6BZF3"/>
<sequence length="111" mass="11905">MASKQAPSNASRSSAYKPQAEMTTTTSGFTEKQLANYTRSTGGQPSETLLTTSVNAVKIVCCCQYDLMPQSQSDDENARRCAGWTEDQLTQHQQGGWGSVHSAPSVGSRGQ</sequence>
<proteinExistence type="predicted"/>
<evidence type="ECO:0000313" key="2">
    <source>
        <dbReference type="Proteomes" id="UP000322225"/>
    </source>
</evidence>
<evidence type="ECO:0000313" key="1">
    <source>
        <dbReference type="EMBL" id="WWD16874.1"/>
    </source>
</evidence>
<organism evidence="1 2">
    <name type="scientific">Kwoniella shandongensis</name>
    <dbReference type="NCBI Taxonomy" id="1734106"/>
    <lineage>
        <taxon>Eukaryota</taxon>
        <taxon>Fungi</taxon>
        <taxon>Dikarya</taxon>
        <taxon>Basidiomycota</taxon>
        <taxon>Agaricomycotina</taxon>
        <taxon>Tremellomycetes</taxon>
        <taxon>Tremellales</taxon>
        <taxon>Cryptococcaceae</taxon>
        <taxon>Kwoniella</taxon>
    </lineage>
</organism>
<dbReference type="RefSeq" id="XP_031859287.1">
    <property type="nucleotide sequence ID" value="XM_032006452.1"/>
</dbReference>
<reference evidence="1" key="1">
    <citation type="submission" date="2017-08" db="EMBL/GenBank/DDBJ databases">
        <authorList>
            <person name="Cuomo C."/>
            <person name="Billmyre B."/>
            <person name="Heitman J."/>
        </authorList>
    </citation>
    <scope>NUCLEOTIDE SEQUENCE</scope>
    <source>
        <strain evidence="1">CBS 12478</strain>
    </source>
</reference>
<gene>
    <name evidence="1" type="ORF">CI109_101306</name>
</gene>
<dbReference type="EMBL" id="CP144052">
    <property type="protein sequence ID" value="WWD16874.1"/>
    <property type="molecule type" value="Genomic_DNA"/>
</dbReference>
<protein>
    <submittedName>
        <fullName evidence="1">Uncharacterized protein</fullName>
    </submittedName>
</protein>
<keyword evidence="2" id="KW-1185">Reference proteome</keyword>
<dbReference type="GeneID" id="43590610"/>
<accession>A0A5M6BZF3</accession>